<reference evidence="1" key="2">
    <citation type="journal article" date="1993" name="J. Bacteriol.">
        <title>A survey of the Mycoplasma genitalium genome by using random sequencing.</title>
        <authorList>
            <person name="Peterson S.N."/>
            <person name="Hu P.-C."/>
            <person name="Bott K.F."/>
            <person name="Hutchison C.A. III"/>
        </authorList>
    </citation>
    <scope>NUCLEOTIDE SEQUENCE</scope>
</reference>
<evidence type="ECO:0000313" key="1">
    <source>
        <dbReference type="EMBL" id="AAD10613.1"/>
    </source>
</evidence>
<dbReference type="AlphaFoldDB" id="Q49239"/>
<name>Q49239_MYCGT</name>
<organism evidence="1">
    <name type="scientific">Mycoplasmoides genitalium</name>
    <name type="common">Mycoplasma genitalium</name>
    <dbReference type="NCBI Taxonomy" id="2097"/>
    <lineage>
        <taxon>Bacteria</taxon>
        <taxon>Bacillati</taxon>
        <taxon>Mycoplasmatota</taxon>
        <taxon>Mycoplasmoidales</taxon>
        <taxon>Mycoplasmoidaceae</taxon>
        <taxon>Mycoplasmoides</taxon>
    </lineage>
</organism>
<accession>Q49239</accession>
<reference evidence="1" key="1">
    <citation type="thesis" date="1992" institute="Microbiology and Immunology" country="University of North Carolina Medical School">
        <title>Characterization and analysis of the Mycoplasma genitalium genome.</title>
        <authorList>
            <person name="Peterson S.N."/>
        </authorList>
    </citation>
    <scope>NUCLEOTIDE SEQUENCE</scope>
</reference>
<proteinExistence type="predicted"/>
<sequence length="108" mass="12396">TFLLALSGVSVISMKELASFFVIFFGSISRPSKAFSSPIRMKFKSWWKLQYFNTASIASLGLFSKPKQSTANLKAITVCLLCKRTFLFSRWKIQQKHLYFFSTKACIF</sequence>
<feature type="non-terminal residue" evidence="1">
    <location>
        <position position="1"/>
    </location>
</feature>
<protein>
    <submittedName>
        <fullName evidence="1">Uncharacterized protein</fullName>
    </submittedName>
</protein>
<dbReference type="EMBL" id="U01791">
    <property type="protein sequence ID" value="AAD10613.1"/>
    <property type="molecule type" value="Genomic_DNA"/>
</dbReference>
<feature type="non-terminal residue" evidence="1">
    <location>
        <position position="108"/>
    </location>
</feature>